<keyword evidence="4 5" id="KW-0732">Signal</keyword>
<comment type="subcellular location">
    <subcellularLocation>
        <location evidence="1">Cell envelope</location>
    </subcellularLocation>
</comment>
<feature type="domain" description="Solute-binding protein family 5" evidence="6">
    <location>
        <begin position="73"/>
        <end position="489"/>
    </location>
</feature>
<dbReference type="SUPFAM" id="SSF53850">
    <property type="entry name" value="Periplasmic binding protein-like II"/>
    <property type="match status" value="1"/>
</dbReference>
<evidence type="ECO:0000313" key="7">
    <source>
        <dbReference type="EMBL" id="HIU12783.1"/>
    </source>
</evidence>
<dbReference type="InterPro" id="IPR039424">
    <property type="entry name" value="SBP_5"/>
</dbReference>
<evidence type="ECO:0000256" key="5">
    <source>
        <dbReference type="SAM" id="SignalP"/>
    </source>
</evidence>
<keyword evidence="3" id="KW-0813">Transport</keyword>
<dbReference type="Pfam" id="PF00496">
    <property type="entry name" value="SBP_bac_5"/>
    <property type="match status" value="1"/>
</dbReference>
<dbReference type="Gene3D" id="3.90.76.10">
    <property type="entry name" value="Dipeptide-binding Protein, Domain 1"/>
    <property type="match status" value="1"/>
</dbReference>
<protein>
    <submittedName>
        <fullName evidence="7">Peptide ABC transporter substrate-binding protein</fullName>
    </submittedName>
</protein>
<evidence type="ECO:0000313" key="8">
    <source>
        <dbReference type="Proteomes" id="UP000824175"/>
    </source>
</evidence>
<dbReference type="Proteomes" id="UP000824175">
    <property type="component" value="Unassembled WGS sequence"/>
</dbReference>
<dbReference type="EMBL" id="DVMJ01000012">
    <property type="protein sequence ID" value="HIU12783.1"/>
    <property type="molecule type" value="Genomic_DNA"/>
</dbReference>
<evidence type="ECO:0000256" key="4">
    <source>
        <dbReference type="ARBA" id="ARBA00022729"/>
    </source>
</evidence>
<evidence type="ECO:0000256" key="2">
    <source>
        <dbReference type="ARBA" id="ARBA00005695"/>
    </source>
</evidence>
<gene>
    <name evidence="7" type="ORF">IAD15_01760</name>
</gene>
<evidence type="ECO:0000256" key="1">
    <source>
        <dbReference type="ARBA" id="ARBA00004196"/>
    </source>
</evidence>
<comment type="similarity">
    <text evidence="2">Belongs to the bacterial solute-binding protein 5 family.</text>
</comment>
<accession>A0A9D1HLU0</accession>
<reference evidence="7" key="1">
    <citation type="submission" date="2020-10" db="EMBL/GenBank/DDBJ databases">
        <authorList>
            <person name="Gilroy R."/>
        </authorList>
    </citation>
    <scope>NUCLEOTIDE SEQUENCE</scope>
    <source>
        <strain evidence="7">CHK195-11698</strain>
    </source>
</reference>
<dbReference type="GO" id="GO:1904680">
    <property type="term" value="F:peptide transmembrane transporter activity"/>
    <property type="evidence" value="ECO:0007669"/>
    <property type="project" value="TreeGrafter"/>
</dbReference>
<feature type="chain" id="PRO_5039436717" evidence="5">
    <location>
        <begin position="22"/>
        <end position="594"/>
    </location>
</feature>
<dbReference type="Gene3D" id="3.10.105.10">
    <property type="entry name" value="Dipeptide-binding Protein, Domain 3"/>
    <property type="match status" value="2"/>
</dbReference>
<dbReference type="GO" id="GO:0042597">
    <property type="term" value="C:periplasmic space"/>
    <property type="evidence" value="ECO:0007669"/>
    <property type="project" value="UniProtKB-ARBA"/>
</dbReference>
<dbReference type="GO" id="GO:0030313">
    <property type="term" value="C:cell envelope"/>
    <property type="evidence" value="ECO:0007669"/>
    <property type="project" value="UniProtKB-SubCell"/>
</dbReference>
<dbReference type="InterPro" id="IPR030678">
    <property type="entry name" value="Peptide/Ni-bd"/>
</dbReference>
<evidence type="ECO:0000256" key="3">
    <source>
        <dbReference type="ARBA" id="ARBA00022448"/>
    </source>
</evidence>
<sequence length="594" mass="67115">MKSTVSALLMASMLVTPGCSNQEASNDPTVFNDYAISSSDYSTLNYLYSFSAADFQITANLVDGLVEQDNYGNIVPSLATSWEHNEDYTVWTFHLREGVQWLTSDREVYGEVTADDFVYSAEFILDPAETSNNLQSYTTMIEGAQEYYDAMTEWRDGGSVGEQPSFEGVGVKALDQYTVQYTMSKSVPYFTSVCCYAAFYPANRQFVESMSAQDDGTSSFGNNKDNFLYCGAFILDELTPGSIRRFSKNESYWDAENVHFDEVNVLYYRDQESIYEAFTRGEASYAPLLTTQAQSLYDEDSEYLIQEELDSSSYVIFMNNQTGYSEDTNAALSNVNFRRSLFYGIDRDMYNEVSNPINPESIEAFSYSGRGFVTAPDGTDYLDLGDSAQWQTSQFDLETAEEYNQLAIEELTAQGVSFPIELTLAVPTGNETRAQQARLLQEAIQALGTDYVTVIFVEYTSSSYSQQRQDGTMNNVNSMSVGSSHWDYAKFDEMVEVADQMTDLQERYTAFANIEAWLNENAYYIPLYQSGGTYIVTSINEFTRPYAPTGIDEYKWKGIVGLDHAVTAEEHEQFREEYEAGRQAAYEEAQQYNS</sequence>
<proteinExistence type="inferred from homology"/>
<dbReference type="CDD" id="cd08504">
    <property type="entry name" value="PBP2_OppA"/>
    <property type="match status" value="1"/>
</dbReference>
<comment type="caution">
    <text evidence="7">The sequence shown here is derived from an EMBL/GenBank/DDBJ whole genome shotgun (WGS) entry which is preliminary data.</text>
</comment>
<dbReference type="PIRSF" id="PIRSF002741">
    <property type="entry name" value="MppA"/>
    <property type="match status" value="1"/>
</dbReference>
<dbReference type="GO" id="GO:0043190">
    <property type="term" value="C:ATP-binding cassette (ABC) transporter complex"/>
    <property type="evidence" value="ECO:0007669"/>
    <property type="project" value="InterPro"/>
</dbReference>
<dbReference type="InterPro" id="IPR000914">
    <property type="entry name" value="SBP_5_dom"/>
</dbReference>
<organism evidence="7 8">
    <name type="scientific">Candidatus Fimiplasma intestinipullorum</name>
    <dbReference type="NCBI Taxonomy" id="2840825"/>
    <lineage>
        <taxon>Bacteria</taxon>
        <taxon>Bacillati</taxon>
        <taxon>Bacillota</taxon>
        <taxon>Clostridia</taxon>
        <taxon>Eubacteriales</taxon>
        <taxon>Candidatus Fimiplasma</taxon>
    </lineage>
</organism>
<evidence type="ECO:0000259" key="6">
    <source>
        <dbReference type="Pfam" id="PF00496"/>
    </source>
</evidence>
<reference evidence="7" key="2">
    <citation type="journal article" date="2021" name="PeerJ">
        <title>Extensive microbial diversity within the chicken gut microbiome revealed by metagenomics and culture.</title>
        <authorList>
            <person name="Gilroy R."/>
            <person name="Ravi A."/>
            <person name="Getino M."/>
            <person name="Pursley I."/>
            <person name="Horton D.L."/>
            <person name="Alikhan N.F."/>
            <person name="Baker D."/>
            <person name="Gharbi K."/>
            <person name="Hall N."/>
            <person name="Watson M."/>
            <person name="Adriaenssens E.M."/>
            <person name="Foster-Nyarko E."/>
            <person name="Jarju S."/>
            <person name="Secka A."/>
            <person name="Antonio M."/>
            <person name="Oren A."/>
            <person name="Chaudhuri R.R."/>
            <person name="La Ragione R."/>
            <person name="Hildebrand F."/>
            <person name="Pallen M.J."/>
        </authorList>
    </citation>
    <scope>NUCLEOTIDE SEQUENCE</scope>
    <source>
        <strain evidence="7">CHK195-11698</strain>
    </source>
</reference>
<dbReference type="PANTHER" id="PTHR30290">
    <property type="entry name" value="PERIPLASMIC BINDING COMPONENT OF ABC TRANSPORTER"/>
    <property type="match status" value="1"/>
</dbReference>
<dbReference type="GO" id="GO:0015833">
    <property type="term" value="P:peptide transport"/>
    <property type="evidence" value="ECO:0007669"/>
    <property type="project" value="TreeGrafter"/>
</dbReference>
<dbReference type="PANTHER" id="PTHR30290:SF10">
    <property type="entry name" value="PERIPLASMIC OLIGOPEPTIDE-BINDING PROTEIN-RELATED"/>
    <property type="match status" value="1"/>
</dbReference>
<feature type="signal peptide" evidence="5">
    <location>
        <begin position="1"/>
        <end position="21"/>
    </location>
</feature>
<dbReference type="AlphaFoldDB" id="A0A9D1HLU0"/>
<name>A0A9D1HLU0_9FIRM</name>
<dbReference type="Gene3D" id="3.40.190.10">
    <property type="entry name" value="Periplasmic binding protein-like II"/>
    <property type="match status" value="1"/>
</dbReference>